<dbReference type="CDD" id="cd12677">
    <property type="entry name" value="RRM4_Nop4p"/>
    <property type="match status" value="1"/>
</dbReference>
<feature type="compositionally biased region" description="Acidic residues" evidence="6">
    <location>
        <begin position="296"/>
        <end position="307"/>
    </location>
</feature>
<dbReference type="PANTHER" id="PTHR48039">
    <property type="entry name" value="RNA-BINDING MOTIF PROTEIN 14B"/>
    <property type="match status" value="1"/>
</dbReference>
<dbReference type="SMART" id="SM00360">
    <property type="entry name" value="RRM"/>
    <property type="match status" value="4"/>
</dbReference>
<dbReference type="PANTHER" id="PTHR48039:SF5">
    <property type="entry name" value="RNA-BINDING PROTEIN 28"/>
    <property type="match status" value="1"/>
</dbReference>
<reference evidence="8" key="1">
    <citation type="journal article" date="2020" name="Stud. Mycol.">
        <title>101 Dothideomycetes genomes: a test case for predicting lifestyles and emergence of pathogens.</title>
        <authorList>
            <person name="Haridas S."/>
            <person name="Albert R."/>
            <person name="Binder M."/>
            <person name="Bloem J."/>
            <person name="Labutti K."/>
            <person name="Salamov A."/>
            <person name="Andreopoulos B."/>
            <person name="Baker S."/>
            <person name="Barry K."/>
            <person name="Bills G."/>
            <person name="Bluhm B."/>
            <person name="Cannon C."/>
            <person name="Castanera R."/>
            <person name="Culley D."/>
            <person name="Daum C."/>
            <person name="Ezra D."/>
            <person name="Gonzalez J."/>
            <person name="Henrissat B."/>
            <person name="Kuo A."/>
            <person name="Liang C."/>
            <person name="Lipzen A."/>
            <person name="Lutzoni F."/>
            <person name="Magnuson J."/>
            <person name="Mondo S."/>
            <person name="Nolan M."/>
            <person name="Ohm R."/>
            <person name="Pangilinan J."/>
            <person name="Park H.-J."/>
            <person name="Ramirez L."/>
            <person name="Alfaro M."/>
            <person name="Sun H."/>
            <person name="Tritt A."/>
            <person name="Yoshinaga Y."/>
            <person name="Zwiers L.-H."/>
            <person name="Turgeon B."/>
            <person name="Goodwin S."/>
            <person name="Spatafora J."/>
            <person name="Crous P."/>
            <person name="Grigoriev I."/>
        </authorList>
    </citation>
    <scope>NUCLEOTIDE SEQUENCE</scope>
    <source>
        <strain evidence="8">CBS 130266</strain>
    </source>
</reference>
<keyword evidence="2" id="KW-0677">Repeat</keyword>
<proteinExistence type="predicted"/>
<dbReference type="OrthoDB" id="267048at2759"/>
<dbReference type="GO" id="GO:0005730">
    <property type="term" value="C:nucleolus"/>
    <property type="evidence" value="ECO:0007669"/>
    <property type="project" value="TreeGrafter"/>
</dbReference>
<feature type="compositionally biased region" description="Basic and acidic residues" evidence="6">
    <location>
        <begin position="280"/>
        <end position="295"/>
    </location>
</feature>
<dbReference type="InterPro" id="IPR000504">
    <property type="entry name" value="RRM_dom"/>
</dbReference>
<keyword evidence="4" id="KW-0539">Nucleus</keyword>
<protein>
    <submittedName>
        <fullName evidence="8">RNA-binding domain-containing protein</fullName>
    </submittedName>
</protein>
<evidence type="ECO:0000313" key="9">
    <source>
        <dbReference type="Proteomes" id="UP000800235"/>
    </source>
</evidence>
<name>A0A9P4NMW7_9PEZI</name>
<dbReference type="FunFam" id="3.30.70.330:FF:000406">
    <property type="entry name" value="Related to Nucleolar protein NOP4"/>
    <property type="match status" value="1"/>
</dbReference>
<dbReference type="InterPro" id="IPR051945">
    <property type="entry name" value="RRM_MRD1_RNA_proc_ribogen"/>
</dbReference>
<dbReference type="InterPro" id="IPR034808">
    <property type="entry name" value="Nop4p_RRM3"/>
</dbReference>
<feature type="domain" description="RRM" evidence="7">
    <location>
        <begin position="51"/>
        <end position="129"/>
    </location>
</feature>
<dbReference type="InterPro" id="IPR012677">
    <property type="entry name" value="Nucleotide-bd_a/b_plait_sf"/>
</dbReference>
<keyword evidence="3 5" id="KW-0694">RNA-binding</keyword>
<comment type="caution">
    <text evidence="8">The sequence shown here is derived from an EMBL/GenBank/DDBJ whole genome shotgun (WGS) entry which is preliminary data.</text>
</comment>
<feature type="domain" description="RRM" evidence="7">
    <location>
        <begin position="160"/>
        <end position="238"/>
    </location>
</feature>
<feature type="domain" description="RRM" evidence="7">
    <location>
        <begin position="318"/>
        <end position="426"/>
    </location>
</feature>
<dbReference type="InterPro" id="IPR034809">
    <property type="entry name" value="Nop4_RRM4"/>
</dbReference>
<feature type="compositionally biased region" description="Basic and acidic residues" evidence="6">
    <location>
        <begin position="653"/>
        <end position="674"/>
    </location>
</feature>
<organism evidence="8 9">
    <name type="scientific">Tothia fuscella</name>
    <dbReference type="NCBI Taxonomy" id="1048955"/>
    <lineage>
        <taxon>Eukaryota</taxon>
        <taxon>Fungi</taxon>
        <taxon>Dikarya</taxon>
        <taxon>Ascomycota</taxon>
        <taxon>Pezizomycotina</taxon>
        <taxon>Dothideomycetes</taxon>
        <taxon>Pleosporomycetidae</taxon>
        <taxon>Venturiales</taxon>
        <taxon>Cylindrosympodiaceae</taxon>
        <taxon>Tothia</taxon>
    </lineage>
</organism>
<dbReference type="PROSITE" id="PS50102">
    <property type="entry name" value="RRM"/>
    <property type="match status" value="4"/>
</dbReference>
<evidence type="ECO:0000256" key="2">
    <source>
        <dbReference type="ARBA" id="ARBA00022737"/>
    </source>
</evidence>
<keyword evidence="9" id="KW-1185">Reference proteome</keyword>
<dbReference type="EMBL" id="MU007057">
    <property type="protein sequence ID" value="KAF2427793.1"/>
    <property type="molecule type" value="Genomic_DNA"/>
</dbReference>
<evidence type="ECO:0000256" key="4">
    <source>
        <dbReference type="ARBA" id="ARBA00023242"/>
    </source>
</evidence>
<evidence type="ECO:0000256" key="3">
    <source>
        <dbReference type="ARBA" id="ARBA00022884"/>
    </source>
</evidence>
<feature type="region of interest" description="Disordered" evidence="6">
    <location>
        <begin position="1"/>
        <end position="20"/>
    </location>
</feature>
<dbReference type="SUPFAM" id="SSF54928">
    <property type="entry name" value="RNA-binding domain, RBD"/>
    <property type="match status" value="3"/>
</dbReference>
<evidence type="ECO:0000313" key="8">
    <source>
        <dbReference type="EMBL" id="KAF2427793.1"/>
    </source>
</evidence>
<dbReference type="Pfam" id="PF00076">
    <property type="entry name" value="RRM_1"/>
    <property type="match status" value="3"/>
</dbReference>
<evidence type="ECO:0000256" key="1">
    <source>
        <dbReference type="ARBA" id="ARBA00004123"/>
    </source>
</evidence>
<feature type="compositionally biased region" description="Basic residues" evidence="6">
    <location>
        <begin position="710"/>
        <end position="728"/>
    </location>
</feature>
<feature type="region of interest" description="Disordered" evidence="6">
    <location>
        <begin position="277"/>
        <end position="318"/>
    </location>
</feature>
<dbReference type="InterPro" id="IPR035979">
    <property type="entry name" value="RBD_domain_sf"/>
</dbReference>
<feature type="region of interest" description="Disordered" evidence="6">
    <location>
        <begin position="653"/>
        <end position="728"/>
    </location>
</feature>
<dbReference type="CDD" id="cd12676">
    <property type="entry name" value="RRM3_Nop4p"/>
    <property type="match status" value="1"/>
</dbReference>
<dbReference type="AlphaFoldDB" id="A0A9P4NMW7"/>
<feature type="compositionally biased region" description="Basic and acidic residues" evidence="6">
    <location>
        <begin position="127"/>
        <end position="139"/>
    </location>
</feature>
<dbReference type="Proteomes" id="UP000800235">
    <property type="component" value="Unassembled WGS sequence"/>
</dbReference>
<feature type="domain" description="RRM" evidence="7">
    <location>
        <begin position="499"/>
        <end position="645"/>
    </location>
</feature>
<feature type="region of interest" description="Disordered" evidence="6">
    <location>
        <begin position="127"/>
        <end position="161"/>
    </location>
</feature>
<dbReference type="GO" id="GO:0003729">
    <property type="term" value="F:mRNA binding"/>
    <property type="evidence" value="ECO:0007669"/>
    <property type="project" value="TreeGrafter"/>
</dbReference>
<gene>
    <name evidence="8" type="ORF">EJ08DRAFT_662669</name>
</gene>
<evidence type="ECO:0000259" key="7">
    <source>
        <dbReference type="PROSITE" id="PS50102"/>
    </source>
</evidence>
<dbReference type="Gene3D" id="3.30.70.330">
    <property type="match status" value="4"/>
</dbReference>
<comment type="subcellular location">
    <subcellularLocation>
        <location evidence="1">Nucleus</location>
    </subcellularLocation>
</comment>
<evidence type="ECO:0000256" key="5">
    <source>
        <dbReference type="PROSITE-ProRule" id="PRU00176"/>
    </source>
</evidence>
<accession>A0A9P4NMW7</accession>
<evidence type="ECO:0000256" key="6">
    <source>
        <dbReference type="SAM" id="MobiDB-lite"/>
    </source>
</evidence>
<sequence length="728" mass="80624">MCKLGKTMAPHKKRQRLSEDGAVKVISDPEDEILDHTKVASSLENSKHAKRSLFVRSLPTNTTTEDLTEHFSQSFPIKHAVAVVDKDTKLCKGYGFVTFAESEDAEQAIEELNGTEIHGKKIKVELAESRHRGEAEDGVVKPPTARKGRPGQPPEDAQPPKLIIRNLPWSVDSEDKLSKLFLSYGKVTHSALPKNPQGRMLGFGIVIIRGKKNAEKALAGVNGKLVDGRTLAVDWAVDKDTWQKVTKAEVVEEAEQALAEQVPEGSNGVPVEIDEDIAADEGHFSDVGDEYSIKSEEEEEKEMPEEEPPPKRTTNNDSTLFVRNLPFHCKDEDLQEHFEQFGPIRYARIVIDRETELPKGTGFVCFYNVADADECLKGAPRPKAAVPIKTKKDTGASHSVLQNEFIDPSGDYTLDGRVLQITHAVDKNEATRLTNEGTAQRSTRDRDKRRLYLLSEGTIPSNAPLYQTLSPSEIAMREASSKQRKALIESNPSLSLSLTRLSVRNIPRTLTTKDLKALAREAVVGFATDVKAGTRQRLSNEELARGGDEMKQAEKERKASGKGIVRQAKIVYEGQEGGKVAEGAGRSRGYGFIEYHTHRSALMGLRWLNGHSIDYKAMEHKGKKTATKEDVQEKKKRLIVEFAIENAQVVARRNEREVKSRDRTKTGEKDDESTKAGSTAAGAEAGRKRKRNDGAAASKSTAEDEELAKRQKIIGRKRMKKARKGGAK</sequence>